<evidence type="ECO:0000313" key="1">
    <source>
        <dbReference type="EMBL" id="MCC8431337.1"/>
    </source>
</evidence>
<dbReference type="InterPro" id="IPR023476">
    <property type="entry name" value="Pep_tRNA_hydro_II_dom_sf"/>
</dbReference>
<organism evidence="1 2">
    <name type="scientific">Reyranella aquatilis</name>
    <dbReference type="NCBI Taxonomy" id="2035356"/>
    <lineage>
        <taxon>Bacteria</taxon>
        <taxon>Pseudomonadati</taxon>
        <taxon>Pseudomonadota</taxon>
        <taxon>Alphaproteobacteria</taxon>
        <taxon>Hyphomicrobiales</taxon>
        <taxon>Reyranellaceae</taxon>
        <taxon>Reyranella</taxon>
    </lineage>
</organism>
<dbReference type="SUPFAM" id="SSF102462">
    <property type="entry name" value="Peptidyl-tRNA hydrolase II"/>
    <property type="match status" value="1"/>
</dbReference>
<evidence type="ECO:0000313" key="2">
    <source>
        <dbReference type="Proteomes" id="UP001198862"/>
    </source>
</evidence>
<proteinExistence type="predicted"/>
<dbReference type="Proteomes" id="UP001198862">
    <property type="component" value="Unassembled WGS sequence"/>
</dbReference>
<sequence>MIYETKTALILRKDLAAWQMANVSAFLAGGLAGTHAHLMGEPYRDAAGRIYTALIREPMFVYGATLEELQRTHQRALSRELVPAIYIEPMFGTTNDADNRAVVAVAPADAMNFVGIGVHAPRKTIDKVVNGLKFLS</sequence>
<comment type="caution">
    <text evidence="1">The sequence shown here is derived from an EMBL/GenBank/DDBJ whole genome shotgun (WGS) entry which is preliminary data.</text>
</comment>
<protein>
    <submittedName>
        <fullName evidence="1">DUF2000 domain-containing protein</fullName>
    </submittedName>
</protein>
<name>A0ABS8L045_9HYPH</name>
<accession>A0ABS8L045</accession>
<dbReference type="Pfam" id="PF09391">
    <property type="entry name" value="DUF2000"/>
    <property type="match status" value="1"/>
</dbReference>
<gene>
    <name evidence="1" type="ORF">LJ725_20370</name>
</gene>
<dbReference type="Gene3D" id="3.40.1490.10">
    <property type="entry name" value="Bit1"/>
    <property type="match status" value="1"/>
</dbReference>
<dbReference type="InterPro" id="IPR018988">
    <property type="entry name" value="DUF2000"/>
</dbReference>
<keyword evidence="2" id="KW-1185">Reference proteome</keyword>
<dbReference type="EMBL" id="JAJISD010000009">
    <property type="protein sequence ID" value="MCC8431337.1"/>
    <property type="molecule type" value="Genomic_DNA"/>
</dbReference>
<reference evidence="1 2" key="1">
    <citation type="submission" date="2021-11" db="EMBL/GenBank/DDBJ databases">
        <authorList>
            <person name="Lee D.-H."/>
            <person name="Kim S.-B."/>
        </authorList>
    </citation>
    <scope>NUCLEOTIDE SEQUENCE [LARGE SCALE GENOMIC DNA]</scope>
    <source>
        <strain evidence="1 2">KCTC 52223</strain>
    </source>
</reference>